<dbReference type="PANTHER" id="PTHR33164:SF64">
    <property type="entry name" value="TRANSCRIPTIONAL REGULATOR SLYA"/>
    <property type="match status" value="1"/>
</dbReference>
<comment type="caution">
    <text evidence="5">The sequence shown here is derived from an EMBL/GenBank/DDBJ whole genome shotgun (WGS) entry which is preliminary data.</text>
</comment>
<reference evidence="5 6" key="1">
    <citation type="submission" date="2014-12" db="EMBL/GenBank/DDBJ databases">
        <title>Genome sequencing of Microbacterium hominis TPW29.</title>
        <authorList>
            <person name="Tan P.W."/>
            <person name="Chan K.-G."/>
        </authorList>
    </citation>
    <scope>NUCLEOTIDE SEQUENCE [LARGE SCALE GENOMIC DNA]</scope>
    <source>
        <strain evidence="5 6">TPW29</strain>
    </source>
</reference>
<dbReference type="GO" id="GO:0003677">
    <property type="term" value="F:DNA binding"/>
    <property type="evidence" value="ECO:0007669"/>
    <property type="project" value="UniProtKB-KW"/>
</dbReference>
<keyword evidence="1" id="KW-0805">Transcription regulation</keyword>
<evidence type="ECO:0000313" key="5">
    <source>
        <dbReference type="EMBL" id="KIC56793.1"/>
    </source>
</evidence>
<keyword evidence="2" id="KW-0238">DNA-binding</keyword>
<dbReference type="InterPro" id="IPR039422">
    <property type="entry name" value="MarR/SlyA-like"/>
</dbReference>
<feature type="domain" description="HTH marR-type" evidence="4">
    <location>
        <begin position="13"/>
        <end position="147"/>
    </location>
</feature>
<dbReference type="InterPro" id="IPR036388">
    <property type="entry name" value="WH-like_DNA-bd_sf"/>
</dbReference>
<name>A0A0B4DRA8_9MICO</name>
<gene>
    <name evidence="5" type="ORF">RM52_12070</name>
</gene>
<dbReference type="PANTHER" id="PTHR33164">
    <property type="entry name" value="TRANSCRIPTIONAL REGULATOR, MARR FAMILY"/>
    <property type="match status" value="1"/>
</dbReference>
<dbReference type="SUPFAM" id="SSF46785">
    <property type="entry name" value="Winged helix' DNA-binding domain"/>
    <property type="match status" value="1"/>
</dbReference>
<dbReference type="RefSeq" id="WP_039416438.1">
    <property type="nucleotide sequence ID" value="NZ_JWSZ01000015.1"/>
</dbReference>
<evidence type="ECO:0000256" key="2">
    <source>
        <dbReference type="ARBA" id="ARBA00023125"/>
    </source>
</evidence>
<dbReference type="AlphaFoldDB" id="A0A0B4DRA8"/>
<protein>
    <submittedName>
        <fullName evidence="5">MarR family transcriptional regulator</fullName>
    </submittedName>
</protein>
<dbReference type="EMBL" id="JWSZ01000015">
    <property type="protein sequence ID" value="KIC56793.1"/>
    <property type="molecule type" value="Genomic_DNA"/>
</dbReference>
<accession>A0A0B4DRA8</accession>
<dbReference type="Gene3D" id="1.10.10.10">
    <property type="entry name" value="Winged helix-like DNA-binding domain superfamily/Winged helix DNA-binding domain"/>
    <property type="match status" value="1"/>
</dbReference>
<keyword evidence="3" id="KW-0804">Transcription</keyword>
<dbReference type="InterPro" id="IPR000835">
    <property type="entry name" value="HTH_MarR-typ"/>
</dbReference>
<evidence type="ECO:0000256" key="3">
    <source>
        <dbReference type="ARBA" id="ARBA00023163"/>
    </source>
</evidence>
<dbReference type="Proteomes" id="UP000031202">
    <property type="component" value="Unassembled WGS sequence"/>
</dbReference>
<dbReference type="SMART" id="SM00347">
    <property type="entry name" value="HTH_MARR"/>
    <property type="match status" value="1"/>
</dbReference>
<sequence>MTAGLHTRFESDDASPGFMLWRVTNRWQAVMRRTLAPFDLTHVQFVLLAALTWRADPEGTTQVDLAHTVRTDPMMVSQVLRALEAKGLVERRVDPADARARRVLATAAGVDRARTANAAVEAADEEFFGARSAAPMSLLEHLSDLDR</sequence>
<evidence type="ECO:0000313" key="6">
    <source>
        <dbReference type="Proteomes" id="UP000031202"/>
    </source>
</evidence>
<dbReference type="GO" id="GO:0006950">
    <property type="term" value="P:response to stress"/>
    <property type="evidence" value="ECO:0007669"/>
    <property type="project" value="TreeGrafter"/>
</dbReference>
<dbReference type="GO" id="GO:0003700">
    <property type="term" value="F:DNA-binding transcription factor activity"/>
    <property type="evidence" value="ECO:0007669"/>
    <property type="project" value="InterPro"/>
</dbReference>
<dbReference type="InterPro" id="IPR036390">
    <property type="entry name" value="WH_DNA-bd_sf"/>
</dbReference>
<proteinExistence type="predicted"/>
<evidence type="ECO:0000259" key="4">
    <source>
        <dbReference type="PROSITE" id="PS50995"/>
    </source>
</evidence>
<evidence type="ECO:0000256" key="1">
    <source>
        <dbReference type="ARBA" id="ARBA00023015"/>
    </source>
</evidence>
<dbReference type="PROSITE" id="PS50995">
    <property type="entry name" value="HTH_MARR_2"/>
    <property type="match status" value="1"/>
</dbReference>
<dbReference type="Pfam" id="PF01047">
    <property type="entry name" value="MarR"/>
    <property type="match status" value="1"/>
</dbReference>
<organism evidence="5 6">
    <name type="scientific">Microbacterium hominis</name>
    <dbReference type="NCBI Taxonomy" id="162426"/>
    <lineage>
        <taxon>Bacteria</taxon>
        <taxon>Bacillati</taxon>
        <taxon>Actinomycetota</taxon>
        <taxon>Actinomycetes</taxon>
        <taxon>Micrococcales</taxon>
        <taxon>Microbacteriaceae</taxon>
        <taxon>Microbacterium</taxon>
    </lineage>
</organism>